<evidence type="ECO:0000256" key="5">
    <source>
        <dbReference type="ARBA" id="ARBA00022692"/>
    </source>
</evidence>
<dbReference type="GO" id="GO:0005506">
    <property type="term" value="F:iron ion binding"/>
    <property type="evidence" value="ECO:0007669"/>
    <property type="project" value="InterPro"/>
</dbReference>
<comment type="cofactor">
    <cofactor evidence="1 12">
        <name>heme</name>
        <dbReference type="ChEBI" id="CHEBI:30413"/>
    </cofactor>
</comment>
<evidence type="ECO:0000256" key="7">
    <source>
        <dbReference type="ARBA" id="ARBA00022989"/>
    </source>
</evidence>
<reference evidence="13" key="1">
    <citation type="submission" date="2021-08" db="EMBL/GenBank/DDBJ databases">
        <title>Chromosome-Level Trichoderma cornu-damae using Hi-C Data.</title>
        <authorList>
            <person name="Kim C.S."/>
        </authorList>
    </citation>
    <scope>NUCLEOTIDE SEQUENCE</scope>
    <source>
        <strain evidence="13">KA19-0412C</strain>
    </source>
</reference>
<dbReference type="Pfam" id="PF00067">
    <property type="entry name" value="p450"/>
    <property type="match status" value="1"/>
</dbReference>
<comment type="caution">
    <text evidence="13">The sequence shown here is derived from an EMBL/GenBank/DDBJ whole genome shotgun (WGS) entry which is preliminary data.</text>
</comment>
<dbReference type="GO" id="GO:0016020">
    <property type="term" value="C:membrane"/>
    <property type="evidence" value="ECO:0007669"/>
    <property type="project" value="UniProtKB-SubCell"/>
</dbReference>
<dbReference type="InterPro" id="IPR001128">
    <property type="entry name" value="Cyt_P450"/>
</dbReference>
<dbReference type="SUPFAM" id="SSF48264">
    <property type="entry name" value="Cytochrome P450"/>
    <property type="match status" value="1"/>
</dbReference>
<evidence type="ECO:0000256" key="9">
    <source>
        <dbReference type="ARBA" id="ARBA00023004"/>
    </source>
</evidence>
<dbReference type="PRINTS" id="PR00465">
    <property type="entry name" value="EP450IV"/>
</dbReference>
<comment type="subcellular location">
    <subcellularLocation>
        <location evidence="2">Membrane</location>
    </subcellularLocation>
</comment>
<dbReference type="PANTHER" id="PTHR46206:SF5">
    <property type="entry name" value="P450, PUTATIVE (EUROFUNG)-RELATED"/>
    <property type="match status" value="1"/>
</dbReference>
<evidence type="ECO:0000256" key="8">
    <source>
        <dbReference type="ARBA" id="ARBA00023002"/>
    </source>
</evidence>
<evidence type="ECO:0000313" key="14">
    <source>
        <dbReference type="Proteomes" id="UP000827724"/>
    </source>
</evidence>
<dbReference type="InterPro" id="IPR036396">
    <property type="entry name" value="Cyt_P450_sf"/>
</dbReference>
<dbReference type="InterPro" id="IPR002403">
    <property type="entry name" value="Cyt_P450_E_grp-IV"/>
</dbReference>
<evidence type="ECO:0000256" key="2">
    <source>
        <dbReference type="ARBA" id="ARBA00004370"/>
    </source>
</evidence>
<keyword evidence="7" id="KW-1133">Transmembrane helix</keyword>
<accession>A0A9P8QN41</accession>
<evidence type="ECO:0000256" key="6">
    <source>
        <dbReference type="ARBA" id="ARBA00022723"/>
    </source>
</evidence>
<keyword evidence="5" id="KW-0812">Transmembrane</keyword>
<name>A0A9P8QN41_9HYPO</name>
<keyword evidence="8" id="KW-0560">Oxidoreductase</keyword>
<keyword evidence="4 12" id="KW-0349">Heme</keyword>
<dbReference type="OrthoDB" id="1844152at2759"/>
<protein>
    <submittedName>
        <fullName evidence="13">Cytochrome p450</fullName>
    </submittedName>
</protein>
<dbReference type="GO" id="GO:0020037">
    <property type="term" value="F:heme binding"/>
    <property type="evidence" value="ECO:0007669"/>
    <property type="project" value="InterPro"/>
</dbReference>
<dbReference type="GO" id="GO:0004497">
    <property type="term" value="F:monooxygenase activity"/>
    <property type="evidence" value="ECO:0007669"/>
    <property type="project" value="UniProtKB-KW"/>
</dbReference>
<comment type="similarity">
    <text evidence="3">Belongs to the cytochrome P450 family.</text>
</comment>
<keyword evidence="6 12" id="KW-0479">Metal-binding</keyword>
<proteinExistence type="inferred from homology"/>
<evidence type="ECO:0000256" key="1">
    <source>
        <dbReference type="ARBA" id="ARBA00001971"/>
    </source>
</evidence>
<evidence type="ECO:0000256" key="10">
    <source>
        <dbReference type="ARBA" id="ARBA00023033"/>
    </source>
</evidence>
<dbReference type="Gene3D" id="1.10.630.10">
    <property type="entry name" value="Cytochrome P450"/>
    <property type="match status" value="2"/>
</dbReference>
<gene>
    <name evidence="13" type="ORF">Trco_004851</name>
</gene>
<dbReference type="AlphaFoldDB" id="A0A9P8QN41"/>
<evidence type="ECO:0000256" key="3">
    <source>
        <dbReference type="ARBA" id="ARBA00010617"/>
    </source>
</evidence>
<evidence type="ECO:0000256" key="4">
    <source>
        <dbReference type="ARBA" id="ARBA00022617"/>
    </source>
</evidence>
<keyword evidence="11" id="KW-0472">Membrane</keyword>
<dbReference type="EMBL" id="JAIWOZ010000004">
    <property type="protein sequence ID" value="KAH6605698.1"/>
    <property type="molecule type" value="Genomic_DNA"/>
</dbReference>
<evidence type="ECO:0000256" key="12">
    <source>
        <dbReference type="PIRSR" id="PIRSR602403-1"/>
    </source>
</evidence>
<feature type="binding site" description="axial binding residue" evidence="12">
    <location>
        <position position="396"/>
    </location>
    <ligand>
        <name>heme</name>
        <dbReference type="ChEBI" id="CHEBI:30413"/>
    </ligand>
    <ligandPart>
        <name>Fe</name>
        <dbReference type="ChEBI" id="CHEBI:18248"/>
    </ligandPart>
</feature>
<dbReference type="CDD" id="cd11041">
    <property type="entry name" value="CYP503A1-like"/>
    <property type="match status" value="1"/>
</dbReference>
<dbReference type="PANTHER" id="PTHR46206">
    <property type="entry name" value="CYTOCHROME P450"/>
    <property type="match status" value="1"/>
</dbReference>
<keyword evidence="9 12" id="KW-0408">Iron</keyword>
<organism evidence="13 14">
    <name type="scientific">Trichoderma cornu-damae</name>
    <dbReference type="NCBI Taxonomy" id="654480"/>
    <lineage>
        <taxon>Eukaryota</taxon>
        <taxon>Fungi</taxon>
        <taxon>Dikarya</taxon>
        <taxon>Ascomycota</taxon>
        <taxon>Pezizomycotina</taxon>
        <taxon>Sordariomycetes</taxon>
        <taxon>Hypocreomycetidae</taxon>
        <taxon>Hypocreales</taxon>
        <taxon>Hypocreaceae</taxon>
        <taxon>Trichoderma</taxon>
    </lineage>
</organism>
<sequence>MSVVTDASTVTLKLKTTLKSHKEYLLEALLVVVISIVAQFQRTTQATSRLSRRIGGLLYLFWGPELIDRAYDKARGKAFKVSTPSNDHLLITSTDLIRELIDAPLQQLSLHAAAKEPKYTMYSFEWQDQRGVEGTGFVRALRSLLTSHLPKFQPDLERVVKGALETELKDVQPDGFAHANIFPLMKRLVTRVNCFIFFGEELSQNAGFTASALEFPQAVIFAAEFLRITPEFLMPLVASVATNRHKAAKTLYRYLVPIVEQRLAARDLQPNEAAPFGLDQSINWPWLPLLDSFIKESVRCSNSDAITCRRKALVPYTFQDGSSINKGDWACIPQRAMMRDSTRYRDSQTFDGFRFARANAQLRQHKQSADVPDQKESSLTDASPDWPIWGFGNTACPGRFYASLVTKLVLIRILDDWECKMPDPEAPRARTWRSSMVPRASTIVMFRQKQHQ</sequence>
<dbReference type="Proteomes" id="UP000827724">
    <property type="component" value="Unassembled WGS sequence"/>
</dbReference>
<evidence type="ECO:0000313" key="13">
    <source>
        <dbReference type="EMBL" id="KAH6605698.1"/>
    </source>
</evidence>
<evidence type="ECO:0000256" key="11">
    <source>
        <dbReference type="ARBA" id="ARBA00023136"/>
    </source>
</evidence>
<keyword evidence="10" id="KW-0503">Monooxygenase</keyword>
<keyword evidence="14" id="KW-1185">Reference proteome</keyword>
<dbReference type="GO" id="GO:0016705">
    <property type="term" value="F:oxidoreductase activity, acting on paired donors, with incorporation or reduction of molecular oxygen"/>
    <property type="evidence" value="ECO:0007669"/>
    <property type="project" value="InterPro"/>
</dbReference>